<dbReference type="Proteomes" id="UP000740329">
    <property type="component" value="Unassembled WGS sequence"/>
</dbReference>
<dbReference type="EMBL" id="JAGGMV010000004">
    <property type="protein sequence ID" value="MBP2201882.1"/>
    <property type="molecule type" value="Genomic_DNA"/>
</dbReference>
<dbReference type="PROSITE" id="PS50927">
    <property type="entry name" value="BULB_LECTIN"/>
    <property type="match status" value="1"/>
</dbReference>
<sequence length="284" mass="31865">MSRNTVHFANHLSQDVHIFVSPNKDWVFADFLVDVGTLFIDGYGAVKATKDLWKILRTMKFISDQVSAGLTFTEFFKGVSLKVKPGQVRKIYSTSTSNPLKYLSPSGWAAIFNGKDVTLTVVTDDFQKSVQFNTNSDHSWIAITDEVVRAKYGTLNQEYPKRGRHAWRQTIPEHGNYKGNDTLPADGILGWDQNLASKNGLYELLMQSDGNLVIYDFFRKPLWASNTDGKGGNKLVMQSDGNLVIYKKDNKPIWASNTDGKGGNKLVMQSDGNLVIYKKDNKPI</sequence>
<dbReference type="AlphaFoldDB" id="A0A8J7USP8"/>
<organism evidence="2 3">
    <name type="scientific">Methanococcus voltae</name>
    <dbReference type="NCBI Taxonomy" id="2188"/>
    <lineage>
        <taxon>Archaea</taxon>
        <taxon>Methanobacteriati</taxon>
        <taxon>Methanobacteriota</taxon>
        <taxon>Methanomada group</taxon>
        <taxon>Methanococci</taxon>
        <taxon>Methanococcales</taxon>
        <taxon>Methanococcaceae</taxon>
        <taxon>Methanococcus</taxon>
    </lineage>
</organism>
<evidence type="ECO:0000259" key="1">
    <source>
        <dbReference type="PROSITE" id="PS50927"/>
    </source>
</evidence>
<feature type="non-terminal residue" evidence="2">
    <location>
        <position position="284"/>
    </location>
</feature>
<dbReference type="InterPro" id="IPR036426">
    <property type="entry name" value="Bulb-type_lectin_dom_sf"/>
</dbReference>
<name>A0A8J7USP8_METVO</name>
<reference evidence="2" key="1">
    <citation type="submission" date="2021-03" db="EMBL/GenBank/DDBJ databases">
        <title>Genomic Encyclopedia of Type Strains, Phase IV (KMG-V): Genome sequencing to study the core and pangenomes of soil and plant-associated prokaryotes.</title>
        <authorList>
            <person name="Whitman W."/>
        </authorList>
    </citation>
    <scope>NUCLEOTIDE SEQUENCE</scope>
    <source>
        <strain evidence="2">C4</strain>
    </source>
</reference>
<accession>A0A8J7USP8</accession>
<gene>
    <name evidence="2" type="ORF">J3E07_001322</name>
</gene>
<protein>
    <recommendedName>
        <fullName evidence="1">Bulb-type lectin domain-containing protein</fullName>
    </recommendedName>
</protein>
<dbReference type="InterPro" id="IPR001480">
    <property type="entry name" value="Bulb-type_lectin_dom"/>
</dbReference>
<evidence type="ECO:0000313" key="2">
    <source>
        <dbReference type="EMBL" id="MBP2201882.1"/>
    </source>
</evidence>
<dbReference type="CDD" id="cd00028">
    <property type="entry name" value="B_lectin"/>
    <property type="match status" value="1"/>
</dbReference>
<dbReference type="Gene3D" id="2.90.10.10">
    <property type="entry name" value="Bulb-type lectin domain"/>
    <property type="match status" value="2"/>
</dbReference>
<evidence type="ECO:0000313" key="3">
    <source>
        <dbReference type="Proteomes" id="UP000740329"/>
    </source>
</evidence>
<comment type="caution">
    <text evidence="2">The sequence shown here is derived from an EMBL/GenBank/DDBJ whole genome shotgun (WGS) entry which is preliminary data.</text>
</comment>
<dbReference type="SMART" id="SM00108">
    <property type="entry name" value="B_lectin"/>
    <property type="match status" value="1"/>
</dbReference>
<feature type="domain" description="Bulb-type lectin" evidence="1">
    <location>
        <begin position="180"/>
        <end position="284"/>
    </location>
</feature>
<dbReference type="SUPFAM" id="SSF51110">
    <property type="entry name" value="alpha-D-mannose-specific plant lectins"/>
    <property type="match status" value="1"/>
</dbReference>
<dbReference type="RefSeq" id="WP_209591411.1">
    <property type="nucleotide sequence ID" value="NZ_JAGGMV010000004.1"/>
</dbReference>
<proteinExistence type="predicted"/>